<evidence type="ECO:0000256" key="1">
    <source>
        <dbReference type="SAM" id="MobiDB-lite"/>
    </source>
</evidence>
<feature type="compositionally biased region" description="Low complexity" evidence="1">
    <location>
        <begin position="68"/>
        <end position="81"/>
    </location>
</feature>
<comment type="caution">
    <text evidence="2">The sequence shown here is derived from an EMBL/GenBank/DDBJ whole genome shotgun (WGS) entry which is preliminary data.</text>
</comment>
<gene>
    <name evidence="2" type="ORF">RIMI_LOCUS817236</name>
</gene>
<feature type="region of interest" description="Disordered" evidence="1">
    <location>
        <begin position="63"/>
        <end position="144"/>
    </location>
</feature>
<feature type="compositionally biased region" description="Basic and acidic residues" evidence="1">
    <location>
        <begin position="83"/>
        <end position="93"/>
    </location>
</feature>
<evidence type="ECO:0000313" key="2">
    <source>
        <dbReference type="EMBL" id="CAJ0918545.1"/>
    </source>
</evidence>
<dbReference type="EMBL" id="CAUEEQ010001030">
    <property type="protein sequence ID" value="CAJ0918545.1"/>
    <property type="molecule type" value="Genomic_DNA"/>
</dbReference>
<organism evidence="2 3">
    <name type="scientific">Ranitomeya imitator</name>
    <name type="common">mimic poison frog</name>
    <dbReference type="NCBI Taxonomy" id="111125"/>
    <lineage>
        <taxon>Eukaryota</taxon>
        <taxon>Metazoa</taxon>
        <taxon>Chordata</taxon>
        <taxon>Craniata</taxon>
        <taxon>Vertebrata</taxon>
        <taxon>Euteleostomi</taxon>
        <taxon>Amphibia</taxon>
        <taxon>Batrachia</taxon>
        <taxon>Anura</taxon>
        <taxon>Neobatrachia</taxon>
        <taxon>Hyloidea</taxon>
        <taxon>Dendrobatidae</taxon>
        <taxon>Dendrobatinae</taxon>
        <taxon>Ranitomeya</taxon>
    </lineage>
</organism>
<reference evidence="2" key="1">
    <citation type="submission" date="2023-07" db="EMBL/GenBank/DDBJ databases">
        <authorList>
            <person name="Stuckert A."/>
        </authorList>
    </citation>
    <scope>NUCLEOTIDE SEQUENCE</scope>
</reference>
<keyword evidence="3" id="KW-1185">Reference proteome</keyword>
<dbReference type="Proteomes" id="UP001176940">
    <property type="component" value="Unassembled WGS sequence"/>
</dbReference>
<feature type="non-terminal residue" evidence="2">
    <location>
        <position position="239"/>
    </location>
</feature>
<accession>A0ABN9KTZ2</accession>
<evidence type="ECO:0000313" key="3">
    <source>
        <dbReference type="Proteomes" id="UP001176940"/>
    </source>
</evidence>
<protein>
    <submittedName>
        <fullName evidence="2">Uncharacterized protein</fullName>
    </submittedName>
</protein>
<proteinExistence type="predicted"/>
<name>A0ABN9KTZ2_9NEOB</name>
<feature type="compositionally biased region" description="Polar residues" evidence="1">
    <location>
        <begin position="95"/>
        <end position="104"/>
    </location>
</feature>
<sequence>MLVVTSLCDFPLFPSIELVSSKLDCDGGSAEGGKVPAKSEELAPMPPKMASVRFTVTPTKFDDMGAISDTSPDLSSSSRVRFSSRESVRDASRSEAYSDSSLATTAVDPASERTTNPMDSGEGSVAVKESTDPGNCEFETTGGGKGLDMWLEREGRVEDHPEAPGVWDWGYCRKRAEKKAEMADRQCGILLEQMYLLYTRESHPKLFILITDAPLGTCCSALRNKWQTQPNTQPTKLQM</sequence>